<dbReference type="Ensembl" id="ENSATET00000063880.1">
    <property type="protein sequence ID" value="ENSATEP00000063175.1"/>
    <property type="gene ID" value="ENSATEG00000029804.1"/>
</dbReference>
<reference evidence="1" key="1">
    <citation type="submission" date="2021-04" db="EMBL/GenBank/DDBJ databases">
        <authorList>
            <consortium name="Wellcome Sanger Institute Data Sharing"/>
        </authorList>
    </citation>
    <scope>NUCLEOTIDE SEQUENCE [LARGE SCALE GENOMIC DNA]</scope>
</reference>
<dbReference type="PANTHER" id="PTHR38706:SF2">
    <property type="match status" value="1"/>
</dbReference>
<keyword evidence="2" id="KW-1185">Reference proteome</keyword>
<evidence type="ECO:0000313" key="1">
    <source>
        <dbReference type="Ensembl" id="ENSATEP00000063175.1"/>
    </source>
</evidence>
<dbReference type="InParanoid" id="A0A7N6BHZ3"/>
<dbReference type="GeneTree" id="ENSGT00730000111690"/>
<sequence>MKILNSINDLKKINFGQSVPKHSLLLLHWFANKVSIVNNNVIWLNFDPNNRDYGSHHYGNSERVLDPLPQGHRYYTVGNINQDNSLELPSYVVNHGMEDIGENMARIIIRVSDRHPNIADQVYITQHYEADQHQGTEYDPEHTYEVTTDILREIREFSVSQNQRHSLSDSRLMQVRFLVL</sequence>
<dbReference type="Proteomes" id="UP000265040">
    <property type="component" value="Chromosome 8"/>
</dbReference>
<accession>A0A7N6BHZ3</accession>
<evidence type="ECO:0000313" key="2">
    <source>
        <dbReference type="Proteomes" id="UP000265040"/>
    </source>
</evidence>
<protein>
    <submittedName>
        <fullName evidence="1">Uncharacterized protein</fullName>
    </submittedName>
</protein>
<organism evidence="1 2">
    <name type="scientific">Anabas testudineus</name>
    <name type="common">Climbing perch</name>
    <name type="synonym">Anthias testudineus</name>
    <dbReference type="NCBI Taxonomy" id="64144"/>
    <lineage>
        <taxon>Eukaryota</taxon>
        <taxon>Metazoa</taxon>
        <taxon>Chordata</taxon>
        <taxon>Craniata</taxon>
        <taxon>Vertebrata</taxon>
        <taxon>Euteleostomi</taxon>
        <taxon>Actinopterygii</taxon>
        <taxon>Neopterygii</taxon>
        <taxon>Teleostei</taxon>
        <taxon>Neoteleostei</taxon>
        <taxon>Acanthomorphata</taxon>
        <taxon>Anabantaria</taxon>
        <taxon>Anabantiformes</taxon>
        <taxon>Anabantoidei</taxon>
        <taxon>Anabantidae</taxon>
        <taxon>Anabas</taxon>
    </lineage>
</organism>
<reference evidence="1" key="2">
    <citation type="submission" date="2025-08" db="UniProtKB">
        <authorList>
            <consortium name="Ensembl"/>
        </authorList>
    </citation>
    <scope>IDENTIFICATION</scope>
</reference>
<dbReference type="OrthoDB" id="8446997at2759"/>
<proteinExistence type="predicted"/>
<dbReference type="AlphaFoldDB" id="A0A7N6BHZ3"/>
<name>A0A7N6BHZ3_ANATE</name>
<reference evidence="1" key="3">
    <citation type="submission" date="2025-09" db="UniProtKB">
        <authorList>
            <consortium name="Ensembl"/>
        </authorList>
    </citation>
    <scope>IDENTIFICATION</scope>
</reference>
<dbReference type="PANTHER" id="PTHR38706">
    <property type="entry name" value="SI:CH211-198C19.1-RELATED"/>
    <property type="match status" value="1"/>
</dbReference>